<name>A0A8J5WR72_ZIZPA</name>
<evidence type="ECO:0000313" key="1">
    <source>
        <dbReference type="EMBL" id="KAG8093033.1"/>
    </source>
</evidence>
<reference evidence="1" key="1">
    <citation type="journal article" date="2021" name="bioRxiv">
        <title>Whole Genome Assembly and Annotation of Northern Wild Rice, Zizania palustris L., Supports a Whole Genome Duplication in the Zizania Genus.</title>
        <authorList>
            <person name="Haas M."/>
            <person name="Kono T."/>
            <person name="Macchietto M."/>
            <person name="Millas R."/>
            <person name="McGilp L."/>
            <person name="Shao M."/>
            <person name="Duquette J."/>
            <person name="Hirsch C.N."/>
            <person name="Kimball J."/>
        </authorList>
    </citation>
    <scope>NUCLEOTIDE SEQUENCE</scope>
    <source>
        <tissue evidence="1">Fresh leaf tissue</tissue>
    </source>
</reference>
<protein>
    <submittedName>
        <fullName evidence="1">Uncharacterized protein</fullName>
    </submittedName>
</protein>
<comment type="caution">
    <text evidence="1">The sequence shown here is derived from an EMBL/GenBank/DDBJ whole genome shotgun (WGS) entry which is preliminary data.</text>
</comment>
<dbReference type="Proteomes" id="UP000729402">
    <property type="component" value="Unassembled WGS sequence"/>
</dbReference>
<sequence>MERGEENLPGSEPPGGLLAVIRARSLLGEATSSFRQKQICIGTTEIGLQILPFCTVSHLRTSNGNKS</sequence>
<evidence type="ECO:0000313" key="2">
    <source>
        <dbReference type="Proteomes" id="UP000729402"/>
    </source>
</evidence>
<reference evidence="1" key="2">
    <citation type="submission" date="2021-02" db="EMBL/GenBank/DDBJ databases">
        <authorList>
            <person name="Kimball J.A."/>
            <person name="Haas M.W."/>
            <person name="Macchietto M."/>
            <person name="Kono T."/>
            <person name="Duquette J."/>
            <person name="Shao M."/>
        </authorList>
    </citation>
    <scope>NUCLEOTIDE SEQUENCE</scope>
    <source>
        <tissue evidence="1">Fresh leaf tissue</tissue>
    </source>
</reference>
<organism evidence="1 2">
    <name type="scientific">Zizania palustris</name>
    <name type="common">Northern wild rice</name>
    <dbReference type="NCBI Taxonomy" id="103762"/>
    <lineage>
        <taxon>Eukaryota</taxon>
        <taxon>Viridiplantae</taxon>
        <taxon>Streptophyta</taxon>
        <taxon>Embryophyta</taxon>
        <taxon>Tracheophyta</taxon>
        <taxon>Spermatophyta</taxon>
        <taxon>Magnoliopsida</taxon>
        <taxon>Liliopsida</taxon>
        <taxon>Poales</taxon>
        <taxon>Poaceae</taxon>
        <taxon>BOP clade</taxon>
        <taxon>Oryzoideae</taxon>
        <taxon>Oryzeae</taxon>
        <taxon>Zizaniinae</taxon>
        <taxon>Zizania</taxon>
    </lineage>
</organism>
<gene>
    <name evidence="1" type="ORF">GUJ93_ZPchr0012g19971</name>
</gene>
<accession>A0A8J5WR72</accession>
<dbReference type="AlphaFoldDB" id="A0A8J5WR72"/>
<keyword evidence="2" id="KW-1185">Reference proteome</keyword>
<proteinExistence type="predicted"/>
<dbReference type="EMBL" id="JAAALK010000080">
    <property type="protein sequence ID" value="KAG8093033.1"/>
    <property type="molecule type" value="Genomic_DNA"/>
</dbReference>